<protein>
    <submittedName>
        <fullName evidence="1">Uncharacterized protein</fullName>
    </submittedName>
</protein>
<dbReference type="Proteomes" id="UP000045782">
    <property type="component" value="Unassembled WGS sequence"/>
</dbReference>
<reference evidence="1 2" key="1">
    <citation type="submission" date="2015-03" db="EMBL/GenBank/DDBJ databases">
        <authorList>
            <person name="Murphy D."/>
        </authorList>
    </citation>
    <scope>NUCLEOTIDE SEQUENCE [LARGE SCALE GENOMIC DNA]</scope>
    <source>
        <strain evidence="1 2">PAP088</strain>
    </source>
</reference>
<gene>
    <name evidence="1" type="ORF">ERS075579_03903</name>
</gene>
<name>A0A0U0ZR38_9MYCO</name>
<sequence>MTGCQLIEGSLRIPAERAADALTAALKALGAASAQGIDTLIDRVLGIRPVPGAETNAAPGFVIDSFHGTIDDRVEAALQALAPYAQHDAVLLFQDSHGQRWRYLISGGTAVKQNPVVLWRDVDDDQPRTGGILAPLTLSRCADRYAQWWAEAAADDEIIHAIEAVLEATKTHCEAEYALHEMMLTVFQNTGSSWRSWMQVEGLGPDVTIEHLTLDMDIAQWLISNKFLRISGDSTSAHSLHVYGVAQLIRCFTHVTDVG</sequence>
<dbReference type="RefSeq" id="WP_052618946.1">
    <property type="nucleotide sequence ID" value="NZ_CSWP01000009.1"/>
</dbReference>
<proteinExistence type="predicted"/>
<evidence type="ECO:0000313" key="1">
    <source>
        <dbReference type="EMBL" id="CPV65919.1"/>
    </source>
</evidence>
<accession>A0A0U0ZR38</accession>
<dbReference type="EMBL" id="CSWP01000009">
    <property type="protein sequence ID" value="CPV65919.1"/>
    <property type="molecule type" value="Genomic_DNA"/>
</dbReference>
<dbReference type="AlphaFoldDB" id="A0A0U0ZR38"/>
<evidence type="ECO:0000313" key="2">
    <source>
        <dbReference type="Proteomes" id="UP000045782"/>
    </source>
</evidence>
<organism evidence="1 2">
    <name type="scientific">Mycobacteroides abscessus</name>
    <dbReference type="NCBI Taxonomy" id="36809"/>
    <lineage>
        <taxon>Bacteria</taxon>
        <taxon>Bacillati</taxon>
        <taxon>Actinomycetota</taxon>
        <taxon>Actinomycetes</taxon>
        <taxon>Mycobacteriales</taxon>
        <taxon>Mycobacteriaceae</taxon>
        <taxon>Mycobacteroides</taxon>
    </lineage>
</organism>